<dbReference type="Proteomes" id="UP000001304">
    <property type="component" value="Chromosome"/>
</dbReference>
<evidence type="ECO:0000256" key="2">
    <source>
        <dbReference type="ARBA" id="ARBA00022603"/>
    </source>
</evidence>
<proteinExistence type="inferred from homology"/>
<organism evidence="4 5">
    <name type="scientific">Ignisphaera aggregans (strain DSM 17230 / JCM 13409 / AQ1.S1)</name>
    <dbReference type="NCBI Taxonomy" id="583356"/>
    <lineage>
        <taxon>Archaea</taxon>
        <taxon>Thermoproteota</taxon>
        <taxon>Thermoprotei</taxon>
        <taxon>Desulfurococcales</taxon>
        <taxon>Desulfurococcaceae</taxon>
        <taxon>Ignisphaera</taxon>
    </lineage>
</organism>
<protein>
    <submittedName>
        <fullName evidence="4">Tetrahydromethanopterin S-methyltransferase</fullName>
        <ecNumber evidence="4">2.1.1.86</ecNumber>
    </submittedName>
</protein>
<dbReference type="Pfam" id="PF02007">
    <property type="entry name" value="MtrH"/>
    <property type="match status" value="1"/>
</dbReference>
<keyword evidence="3 4" id="KW-0808">Transferase</keyword>
<evidence type="ECO:0000313" key="5">
    <source>
        <dbReference type="Proteomes" id="UP000001304"/>
    </source>
</evidence>
<gene>
    <name evidence="4" type="ordered locus">Igag_0398</name>
</gene>
<keyword evidence="5" id="KW-1185">Reference proteome</keyword>
<dbReference type="GO" id="GO:0008168">
    <property type="term" value="F:methyltransferase activity"/>
    <property type="evidence" value="ECO:0007669"/>
    <property type="project" value="UniProtKB-KW"/>
</dbReference>
<dbReference type="InterPro" id="IPR011005">
    <property type="entry name" value="Dihydropteroate_synth-like_sf"/>
</dbReference>
<evidence type="ECO:0000256" key="1">
    <source>
        <dbReference type="ARBA" id="ARBA00006230"/>
    </source>
</evidence>
<keyword evidence="2 4" id="KW-0489">Methyltransferase</keyword>
<dbReference type="GO" id="GO:0032259">
    <property type="term" value="P:methylation"/>
    <property type="evidence" value="ECO:0007669"/>
    <property type="project" value="UniProtKB-KW"/>
</dbReference>
<dbReference type="BioCyc" id="IAGG583356:GHAH-402-MONOMER"/>
<accession>E0SR89</accession>
<sequence length="292" mass="32861">MFKFKITQRVVEVSGIKIGGNPGENPPVLIGTIFYHGHKIVVDEKKGEFGRDSAEKLIRDVEEYSDKTKLPAMIDVTAGSPEAMVRYLDFVASITKLPILVDAPSIDIAREALRYVADSGLNERVIYNSLTYKSRDDEYSTLREYRIRNAIALLYTDKILDINARINAFETISKKASEFQIVNLLVDTFVIDIPSLAVAIKTGLEIKSRYGYPWGCGAHNAISAQRKAFKERFGKEGLESSELSANLVPIVMSSDFLLYGPIERAREIFPAAYVIYTSYRYLLRTKTPLIEI</sequence>
<dbReference type="STRING" id="583356.Igag_0398"/>
<dbReference type="SUPFAM" id="SSF51717">
    <property type="entry name" value="Dihydropteroate synthetase-like"/>
    <property type="match status" value="1"/>
</dbReference>
<dbReference type="InterPro" id="IPR023467">
    <property type="entry name" value="MeTrfase_MtrH/MtxH"/>
</dbReference>
<comment type="similarity">
    <text evidence="1">Belongs to the MtrH family.</text>
</comment>
<dbReference type="GO" id="GO:0006730">
    <property type="term" value="P:one-carbon metabolic process"/>
    <property type="evidence" value="ECO:0007669"/>
    <property type="project" value="InterPro"/>
</dbReference>
<evidence type="ECO:0000256" key="3">
    <source>
        <dbReference type="ARBA" id="ARBA00022679"/>
    </source>
</evidence>
<dbReference type="AlphaFoldDB" id="E0SR89"/>
<dbReference type="HOGENOM" id="CLU_048697_0_0_2"/>
<dbReference type="EC" id="2.1.1.86" evidence="4"/>
<dbReference type="Gene3D" id="3.20.20.20">
    <property type="entry name" value="Dihydropteroate synthase-like"/>
    <property type="match status" value="1"/>
</dbReference>
<name>E0SR89_IGNAA</name>
<dbReference type="NCBIfam" id="NF002142">
    <property type="entry name" value="PRK00979.1-1"/>
    <property type="match status" value="1"/>
</dbReference>
<reference evidence="4 5" key="1">
    <citation type="journal article" date="2010" name="Stand. Genomic Sci.">
        <title>Complete genome sequence of Ignisphaera aggregans type strain (AQ1.S1).</title>
        <authorList>
            <person name="Goker M."/>
            <person name="Held B."/>
            <person name="Lapidus A."/>
            <person name="Nolan M."/>
            <person name="Spring S."/>
            <person name="Yasawong M."/>
            <person name="Lucas S."/>
            <person name="Glavina Del Rio T."/>
            <person name="Tice H."/>
            <person name="Cheng J.F."/>
            <person name="Goodwin L."/>
            <person name="Tapia R."/>
            <person name="Pitluck S."/>
            <person name="Liolios K."/>
            <person name="Ivanova N."/>
            <person name="Mavromatis K."/>
            <person name="Mikhailova N."/>
            <person name="Pati A."/>
            <person name="Chen A."/>
            <person name="Palaniappan K."/>
            <person name="Brambilla E."/>
            <person name="Land M."/>
            <person name="Hauser L."/>
            <person name="Chang Y.J."/>
            <person name="Jeffries C.D."/>
            <person name="Brettin T."/>
            <person name="Detter J.C."/>
            <person name="Han C."/>
            <person name="Rohde M."/>
            <person name="Sikorski J."/>
            <person name="Woyke T."/>
            <person name="Bristow J."/>
            <person name="Eisen J.A."/>
            <person name="Markowitz V."/>
            <person name="Hugenholtz P."/>
            <person name="Kyrpides N.C."/>
            <person name="Klenk H.P."/>
        </authorList>
    </citation>
    <scope>NUCLEOTIDE SEQUENCE [LARGE SCALE GENOMIC DNA]</scope>
    <source>
        <strain evidence="5">DSM 17230 / JCM 13409 / AQ1.S1</strain>
    </source>
</reference>
<dbReference type="EMBL" id="CP002098">
    <property type="protein sequence ID" value="ADM27238.1"/>
    <property type="molecule type" value="Genomic_DNA"/>
</dbReference>
<dbReference type="KEGG" id="iag:Igag_0398"/>
<evidence type="ECO:0000313" key="4">
    <source>
        <dbReference type="EMBL" id="ADM27238.1"/>
    </source>
</evidence>